<name>A0ABM5WYZ9_9BACL</name>
<protein>
    <submittedName>
        <fullName evidence="1">Uncharacterized protein</fullName>
    </submittedName>
</protein>
<evidence type="ECO:0000313" key="2">
    <source>
        <dbReference type="Proteomes" id="UP000065533"/>
    </source>
</evidence>
<organism evidence="1 2">
    <name type="scientific">Planococcus kocurii</name>
    <dbReference type="NCBI Taxonomy" id="1374"/>
    <lineage>
        <taxon>Bacteria</taxon>
        <taxon>Bacillati</taxon>
        <taxon>Bacillota</taxon>
        <taxon>Bacilli</taxon>
        <taxon>Bacillales</taxon>
        <taxon>Caryophanaceae</taxon>
        <taxon>Planococcus</taxon>
    </lineage>
</organism>
<gene>
    <name evidence="1" type="ORF">AUO94_13545</name>
</gene>
<reference evidence="1" key="1">
    <citation type="submission" date="2016-01" db="EMBL/GenBank/DDBJ databases">
        <title>Complete genome of Planococcus kocurri type strain.</title>
        <authorList>
            <person name="See-Too W.S."/>
        </authorList>
    </citation>
    <scope>NUCLEOTIDE SEQUENCE [LARGE SCALE GENOMIC DNA]</scope>
    <source>
        <strain evidence="1">ATCC 43650</strain>
    </source>
</reference>
<sequence length="113" mass="13393">MEYQLTLRLVNDKKGYSWLFESPEDTMPLFDDVVETFQHYEVDDMDSFIREKKKELEETGSSHTAQIDVTKVEPRAIIRSASYKELWYDGKYFDDILEILTDKLGPPENEQFD</sequence>
<dbReference type="EMBL" id="CP013661">
    <property type="protein sequence ID" value="ALS79585.1"/>
    <property type="molecule type" value="Genomic_DNA"/>
</dbReference>
<proteinExistence type="predicted"/>
<evidence type="ECO:0000313" key="1">
    <source>
        <dbReference type="EMBL" id="ALS79585.1"/>
    </source>
</evidence>
<dbReference type="Proteomes" id="UP000065533">
    <property type="component" value="Chromosome"/>
</dbReference>
<dbReference type="RefSeq" id="WP_058386232.1">
    <property type="nucleotide sequence ID" value="NZ_CP013661.2"/>
</dbReference>
<accession>A0ABM5WYZ9</accession>
<keyword evidence="2" id="KW-1185">Reference proteome</keyword>